<evidence type="ECO:0000256" key="6">
    <source>
        <dbReference type="SAM" id="Phobius"/>
    </source>
</evidence>
<dbReference type="InterPro" id="IPR003660">
    <property type="entry name" value="HAMP_dom"/>
</dbReference>
<reference evidence="9" key="1">
    <citation type="submission" date="2021-01" db="EMBL/GenBank/DDBJ databases">
        <title>Whole genome shotgun sequence of Virgisporangium aliadipatigenens NBRC 105644.</title>
        <authorList>
            <person name="Komaki H."/>
            <person name="Tamura T."/>
        </authorList>
    </citation>
    <scope>NUCLEOTIDE SEQUENCE</scope>
    <source>
        <strain evidence="9">NBRC 105644</strain>
    </source>
</reference>
<sequence length="529" mass="55458">MKNLTIGRRLGLGFGAVVLSMVALVSLGVVQVDSIDARMTTINDQNAVKQRYAINFRGSVHDRAIALRDVVLAQDEASMRAEVATIKKLADKYVDSDRRMNAIFADRAKVDDKEIAALADINKVQARTLPLIEQVIALRGAGDAHALTVLMDQAKPAFIEWLRVINVFIDLEESMNHAETAAARSTAGNFILLMGGLCVAAIVIAVVVAWRSTRGITRPLAEAADVLASVAAGDLTRRLAVTTGDEVGRMGRSVNTALAAISEVMQRFSDSAASLAAASTQIGGLSSRIADSATESSEQAHVVAGAADEVSRNVETVSAGAQQMGASIRQIAHNANEAATVAGHAVEAVRTTTDTVTRLGESSRMIGDVVKVITSIAHQTNLLALNATIEAARAGDAGRGFAVVANEVKDLSQETARATEDISRRVEAIQADTAGAVAAIEGVSQVIAQINDYQTTIATAVEEQTATTSEMHRNVAEAAAGSGQIAANIGSVAEAARTTTESVGESQRATQELSHISGQLQQLVAAFRF</sequence>
<name>A0A8J3YHW4_9ACTN</name>
<dbReference type="Pfam" id="PF12729">
    <property type="entry name" value="4HB_MCP_1"/>
    <property type="match status" value="1"/>
</dbReference>
<dbReference type="SMART" id="SM00304">
    <property type="entry name" value="HAMP"/>
    <property type="match status" value="1"/>
</dbReference>
<feature type="domain" description="HAMP" evidence="8">
    <location>
        <begin position="214"/>
        <end position="266"/>
    </location>
</feature>
<dbReference type="AlphaFoldDB" id="A0A8J3YHW4"/>
<proteinExistence type="inferred from homology"/>
<dbReference type="Pfam" id="PF00015">
    <property type="entry name" value="MCPsignal"/>
    <property type="match status" value="1"/>
</dbReference>
<evidence type="ECO:0000313" key="10">
    <source>
        <dbReference type="Proteomes" id="UP000619260"/>
    </source>
</evidence>
<dbReference type="InterPro" id="IPR024478">
    <property type="entry name" value="HlyB_4HB_MCP"/>
</dbReference>
<dbReference type="PANTHER" id="PTHR32089:SF112">
    <property type="entry name" value="LYSOZYME-LIKE PROTEIN-RELATED"/>
    <property type="match status" value="1"/>
</dbReference>
<evidence type="ECO:0000256" key="2">
    <source>
        <dbReference type="ARBA" id="ARBA00022989"/>
    </source>
</evidence>
<organism evidence="9 10">
    <name type="scientific">Virgisporangium aliadipatigenens</name>
    <dbReference type="NCBI Taxonomy" id="741659"/>
    <lineage>
        <taxon>Bacteria</taxon>
        <taxon>Bacillati</taxon>
        <taxon>Actinomycetota</taxon>
        <taxon>Actinomycetes</taxon>
        <taxon>Micromonosporales</taxon>
        <taxon>Micromonosporaceae</taxon>
        <taxon>Virgisporangium</taxon>
    </lineage>
</organism>
<evidence type="ECO:0000256" key="1">
    <source>
        <dbReference type="ARBA" id="ARBA00022692"/>
    </source>
</evidence>
<dbReference type="Gene3D" id="1.10.287.950">
    <property type="entry name" value="Methyl-accepting chemotaxis protein"/>
    <property type="match status" value="1"/>
</dbReference>
<keyword evidence="2 6" id="KW-1133">Transmembrane helix</keyword>
<accession>A0A8J3YHW4</accession>
<dbReference type="PRINTS" id="PR00260">
    <property type="entry name" value="CHEMTRNSDUCR"/>
</dbReference>
<dbReference type="CDD" id="cd06225">
    <property type="entry name" value="HAMP"/>
    <property type="match status" value="1"/>
</dbReference>
<dbReference type="InterPro" id="IPR047347">
    <property type="entry name" value="YvaQ-like_sensor"/>
</dbReference>
<keyword evidence="1 6" id="KW-0812">Transmembrane</keyword>
<protein>
    <submittedName>
        <fullName evidence="9">Methyl-accepting chemotaxis protein</fullName>
    </submittedName>
</protein>
<feature type="transmembrane region" description="Helical" evidence="6">
    <location>
        <begin position="190"/>
        <end position="210"/>
    </location>
</feature>
<keyword evidence="3 5" id="KW-0807">Transducer</keyword>
<comment type="similarity">
    <text evidence="4">Belongs to the methyl-accepting chemotaxis (MCP) protein family.</text>
</comment>
<dbReference type="Proteomes" id="UP000619260">
    <property type="component" value="Unassembled WGS sequence"/>
</dbReference>
<dbReference type="SMART" id="SM00283">
    <property type="entry name" value="MA"/>
    <property type="match status" value="1"/>
</dbReference>
<dbReference type="GO" id="GO:0004888">
    <property type="term" value="F:transmembrane signaling receptor activity"/>
    <property type="evidence" value="ECO:0007669"/>
    <property type="project" value="InterPro"/>
</dbReference>
<dbReference type="GO" id="GO:0016020">
    <property type="term" value="C:membrane"/>
    <property type="evidence" value="ECO:0007669"/>
    <property type="project" value="InterPro"/>
</dbReference>
<keyword evidence="10" id="KW-1185">Reference proteome</keyword>
<feature type="domain" description="Methyl-accepting transducer" evidence="7">
    <location>
        <begin position="271"/>
        <end position="514"/>
    </location>
</feature>
<gene>
    <name evidence="9" type="ORF">Val02_24700</name>
</gene>
<dbReference type="InterPro" id="IPR004089">
    <property type="entry name" value="MCPsignal_dom"/>
</dbReference>
<dbReference type="CDD" id="cd19411">
    <property type="entry name" value="MCP2201-like_sensor"/>
    <property type="match status" value="1"/>
</dbReference>
<dbReference type="PROSITE" id="PS50111">
    <property type="entry name" value="CHEMOTAXIS_TRANSDUC_2"/>
    <property type="match status" value="1"/>
</dbReference>
<evidence type="ECO:0000256" key="4">
    <source>
        <dbReference type="ARBA" id="ARBA00029447"/>
    </source>
</evidence>
<dbReference type="PANTHER" id="PTHR32089">
    <property type="entry name" value="METHYL-ACCEPTING CHEMOTAXIS PROTEIN MCPB"/>
    <property type="match status" value="1"/>
</dbReference>
<dbReference type="GO" id="GO:0006935">
    <property type="term" value="P:chemotaxis"/>
    <property type="evidence" value="ECO:0007669"/>
    <property type="project" value="InterPro"/>
</dbReference>
<keyword evidence="6" id="KW-0472">Membrane</keyword>
<comment type="caution">
    <text evidence="9">The sequence shown here is derived from an EMBL/GenBank/DDBJ whole genome shotgun (WGS) entry which is preliminary data.</text>
</comment>
<evidence type="ECO:0000313" key="9">
    <source>
        <dbReference type="EMBL" id="GIJ45584.1"/>
    </source>
</evidence>
<dbReference type="EMBL" id="BOPF01000007">
    <property type="protein sequence ID" value="GIJ45584.1"/>
    <property type="molecule type" value="Genomic_DNA"/>
</dbReference>
<evidence type="ECO:0000256" key="5">
    <source>
        <dbReference type="PROSITE-ProRule" id="PRU00284"/>
    </source>
</evidence>
<dbReference type="GO" id="GO:0007165">
    <property type="term" value="P:signal transduction"/>
    <property type="evidence" value="ECO:0007669"/>
    <property type="project" value="UniProtKB-KW"/>
</dbReference>
<feature type="transmembrane region" description="Helical" evidence="6">
    <location>
        <begin position="12"/>
        <end position="30"/>
    </location>
</feature>
<dbReference type="Pfam" id="PF00672">
    <property type="entry name" value="HAMP"/>
    <property type="match status" value="1"/>
</dbReference>
<dbReference type="SUPFAM" id="SSF58104">
    <property type="entry name" value="Methyl-accepting chemotaxis protein (MCP) signaling domain"/>
    <property type="match status" value="1"/>
</dbReference>
<dbReference type="PROSITE" id="PS50885">
    <property type="entry name" value="HAMP"/>
    <property type="match status" value="1"/>
</dbReference>
<dbReference type="InterPro" id="IPR004090">
    <property type="entry name" value="Chemotax_Me-accpt_rcpt"/>
</dbReference>
<evidence type="ECO:0000256" key="3">
    <source>
        <dbReference type="ARBA" id="ARBA00023224"/>
    </source>
</evidence>
<evidence type="ECO:0000259" key="8">
    <source>
        <dbReference type="PROSITE" id="PS50885"/>
    </source>
</evidence>
<evidence type="ECO:0000259" key="7">
    <source>
        <dbReference type="PROSITE" id="PS50111"/>
    </source>
</evidence>